<protein>
    <submittedName>
        <fullName evidence="1">Uncharacterized protein</fullName>
    </submittedName>
</protein>
<dbReference type="SMART" id="SM00248">
    <property type="entry name" value="ANK"/>
    <property type="match status" value="4"/>
</dbReference>
<dbReference type="EMBL" id="ML976691">
    <property type="protein sequence ID" value="KAF1971715.1"/>
    <property type="molecule type" value="Genomic_DNA"/>
</dbReference>
<dbReference type="Gene3D" id="1.25.40.20">
    <property type="entry name" value="Ankyrin repeat-containing domain"/>
    <property type="match status" value="1"/>
</dbReference>
<sequence>MGLPKLPAAVAATIASGDLTRFKEPYQPNSMALEEIASQVTQHGQPRIVQWCCDQGFRPPRESLNSEFFSSAVVGASPAVFQVLVDHGFDLNAHESEACSDALACAVMSGEYEFAKWLLEHGDRATPHDPYHGPSAISWTIRGDSADQEMLKLLLDHGHDLERSGAGVVAAYEENVEALRLLLDRGLNIDDRDIAWYSYDGDSDESH</sequence>
<keyword evidence="2" id="KW-1185">Reference proteome</keyword>
<proteinExistence type="predicted"/>
<dbReference type="OrthoDB" id="539213at2759"/>
<name>A0A6A5V3M4_9PLEO</name>
<accession>A0A6A5V3M4</accession>
<dbReference type="SUPFAM" id="SSF48403">
    <property type="entry name" value="Ankyrin repeat"/>
    <property type="match status" value="1"/>
</dbReference>
<dbReference type="AlphaFoldDB" id="A0A6A5V3M4"/>
<dbReference type="InterPro" id="IPR002110">
    <property type="entry name" value="Ankyrin_rpt"/>
</dbReference>
<evidence type="ECO:0000313" key="2">
    <source>
        <dbReference type="Proteomes" id="UP000800036"/>
    </source>
</evidence>
<reference evidence="1" key="1">
    <citation type="journal article" date="2020" name="Stud. Mycol.">
        <title>101 Dothideomycetes genomes: a test case for predicting lifestyles and emergence of pathogens.</title>
        <authorList>
            <person name="Haridas S."/>
            <person name="Albert R."/>
            <person name="Binder M."/>
            <person name="Bloem J."/>
            <person name="Labutti K."/>
            <person name="Salamov A."/>
            <person name="Andreopoulos B."/>
            <person name="Baker S."/>
            <person name="Barry K."/>
            <person name="Bills G."/>
            <person name="Bluhm B."/>
            <person name="Cannon C."/>
            <person name="Castanera R."/>
            <person name="Culley D."/>
            <person name="Daum C."/>
            <person name="Ezra D."/>
            <person name="Gonzalez J."/>
            <person name="Henrissat B."/>
            <person name="Kuo A."/>
            <person name="Liang C."/>
            <person name="Lipzen A."/>
            <person name="Lutzoni F."/>
            <person name="Magnuson J."/>
            <person name="Mondo S."/>
            <person name="Nolan M."/>
            <person name="Ohm R."/>
            <person name="Pangilinan J."/>
            <person name="Park H.-J."/>
            <person name="Ramirez L."/>
            <person name="Alfaro M."/>
            <person name="Sun H."/>
            <person name="Tritt A."/>
            <person name="Yoshinaga Y."/>
            <person name="Zwiers L.-H."/>
            <person name="Turgeon B."/>
            <person name="Goodwin S."/>
            <person name="Spatafora J."/>
            <person name="Crous P."/>
            <person name="Grigoriev I."/>
        </authorList>
    </citation>
    <scope>NUCLEOTIDE SEQUENCE</scope>
    <source>
        <strain evidence="1">CBS 107.79</strain>
    </source>
</reference>
<organism evidence="1 2">
    <name type="scientific">Bimuria novae-zelandiae CBS 107.79</name>
    <dbReference type="NCBI Taxonomy" id="1447943"/>
    <lineage>
        <taxon>Eukaryota</taxon>
        <taxon>Fungi</taxon>
        <taxon>Dikarya</taxon>
        <taxon>Ascomycota</taxon>
        <taxon>Pezizomycotina</taxon>
        <taxon>Dothideomycetes</taxon>
        <taxon>Pleosporomycetidae</taxon>
        <taxon>Pleosporales</taxon>
        <taxon>Massarineae</taxon>
        <taxon>Didymosphaeriaceae</taxon>
        <taxon>Bimuria</taxon>
    </lineage>
</organism>
<dbReference type="InterPro" id="IPR036770">
    <property type="entry name" value="Ankyrin_rpt-contain_sf"/>
</dbReference>
<dbReference type="Proteomes" id="UP000800036">
    <property type="component" value="Unassembled WGS sequence"/>
</dbReference>
<evidence type="ECO:0000313" key="1">
    <source>
        <dbReference type="EMBL" id="KAF1971715.1"/>
    </source>
</evidence>
<dbReference type="Pfam" id="PF12796">
    <property type="entry name" value="Ank_2"/>
    <property type="match status" value="1"/>
</dbReference>
<gene>
    <name evidence="1" type="ORF">BU23DRAFT_555570</name>
</gene>